<reference evidence="2 3" key="1">
    <citation type="submission" date="2019-09" db="EMBL/GenBank/DDBJ databases">
        <title>Whole genome sequencing of Microbacterium maritypicum.</title>
        <authorList>
            <person name="Lenchi N."/>
        </authorList>
    </citation>
    <scope>NUCLEOTIDE SEQUENCE [LARGE SCALE GENOMIC DNA]</scope>
    <source>
        <strain evidence="2 3">DSM 12512</strain>
    </source>
</reference>
<feature type="coiled-coil region" evidence="1">
    <location>
        <begin position="87"/>
        <end position="135"/>
    </location>
</feature>
<dbReference type="RefSeq" id="WP_151485947.1">
    <property type="nucleotide sequence ID" value="NZ_BAAAIN010000002.1"/>
</dbReference>
<dbReference type="AlphaFoldDB" id="A0AAD3X3H2"/>
<dbReference type="EMBL" id="WAAQ01000001">
    <property type="protein sequence ID" value="KAB1886562.1"/>
    <property type="molecule type" value="Genomic_DNA"/>
</dbReference>
<evidence type="ECO:0000256" key="1">
    <source>
        <dbReference type="SAM" id="Coils"/>
    </source>
</evidence>
<keyword evidence="1" id="KW-0175">Coiled coil</keyword>
<proteinExistence type="predicted"/>
<accession>A0AAD3X3H2</accession>
<evidence type="ECO:0000313" key="3">
    <source>
        <dbReference type="Proteomes" id="UP000436027"/>
    </source>
</evidence>
<gene>
    <name evidence="2" type="ORF">F6W70_03700</name>
</gene>
<sequence>MRPNREDRVAVLQGANRRKSARARADVELGVSVLRKRGATINVNAVARESGVSRGFIYTHEDLRQLIAKASEESKVGMRRVAATPNEKSLTARLATALREIEKLKLAKKKLEDEKSELVARVENLTAQLFDQEARRR</sequence>
<protein>
    <recommendedName>
        <fullName evidence="4">Transposase</fullName>
    </recommendedName>
</protein>
<dbReference type="Proteomes" id="UP000436027">
    <property type="component" value="Unassembled WGS sequence"/>
</dbReference>
<evidence type="ECO:0008006" key="4">
    <source>
        <dbReference type="Google" id="ProtNLM"/>
    </source>
</evidence>
<name>A0AAD3X3H2_MICMQ</name>
<dbReference type="InterPro" id="IPR046229">
    <property type="entry name" value="TnpC-like"/>
</dbReference>
<evidence type="ECO:0000313" key="2">
    <source>
        <dbReference type="EMBL" id="KAB1886562.1"/>
    </source>
</evidence>
<organism evidence="2 3">
    <name type="scientific">Microbacterium maritypicum</name>
    <name type="common">Microbacterium liquefaciens</name>
    <dbReference type="NCBI Taxonomy" id="33918"/>
    <lineage>
        <taxon>Bacteria</taxon>
        <taxon>Bacillati</taxon>
        <taxon>Actinomycetota</taxon>
        <taxon>Actinomycetes</taxon>
        <taxon>Micrococcales</taxon>
        <taxon>Microbacteriaceae</taxon>
        <taxon>Microbacterium</taxon>
    </lineage>
</organism>
<dbReference type="SUPFAM" id="SSF144284">
    <property type="entry name" value="Sec2 N-terminal region"/>
    <property type="match status" value="1"/>
</dbReference>
<dbReference type="Pfam" id="PF19776">
    <property type="entry name" value="DUF6262"/>
    <property type="match status" value="1"/>
</dbReference>
<comment type="caution">
    <text evidence="2">The sequence shown here is derived from an EMBL/GenBank/DDBJ whole genome shotgun (WGS) entry which is preliminary data.</text>
</comment>